<dbReference type="InterPro" id="IPR044991">
    <property type="entry name" value="TET_plant"/>
</dbReference>
<name>A0A2Z7BPX6_9LAMI</name>
<dbReference type="Pfam" id="PF00335">
    <property type="entry name" value="Tetraspanin"/>
    <property type="match status" value="1"/>
</dbReference>
<dbReference type="GO" id="GO:0009734">
    <property type="term" value="P:auxin-activated signaling pathway"/>
    <property type="evidence" value="ECO:0007669"/>
    <property type="project" value="InterPro"/>
</dbReference>
<dbReference type="Proteomes" id="UP000250235">
    <property type="component" value="Unassembled WGS sequence"/>
</dbReference>
<keyword evidence="5 6" id="KW-0472">Membrane</keyword>
<evidence type="ECO:0000256" key="3">
    <source>
        <dbReference type="ARBA" id="ARBA00022692"/>
    </source>
</evidence>
<evidence type="ECO:0000256" key="5">
    <source>
        <dbReference type="ARBA" id="ARBA00023136"/>
    </source>
</evidence>
<protein>
    <submittedName>
        <fullName evidence="7">Tetraspanin15</fullName>
    </submittedName>
</protein>
<dbReference type="EMBL" id="KV004521">
    <property type="protein sequence ID" value="KZV35658.1"/>
    <property type="molecule type" value="Genomic_DNA"/>
</dbReference>
<keyword evidence="8" id="KW-1185">Reference proteome</keyword>
<dbReference type="GO" id="GO:0016020">
    <property type="term" value="C:membrane"/>
    <property type="evidence" value="ECO:0007669"/>
    <property type="project" value="UniProtKB-SubCell"/>
</dbReference>
<keyword evidence="4 6" id="KW-1133">Transmembrane helix</keyword>
<comment type="subcellular location">
    <subcellularLocation>
        <location evidence="1">Membrane</location>
        <topology evidence="1">Multi-pass membrane protein</topology>
    </subcellularLocation>
</comment>
<proteinExistence type="inferred from homology"/>
<feature type="transmembrane region" description="Helical" evidence="6">
    <location>
        <begin position="46"/>
        <end position="71"/>
    </location>
</feature>
<dbReference type="AlphaFoldDB" id="A0A2Z7BPX6"/>
<feature type="transmembrane region" description="Helical" evidence="6">
    <location>
        <begin position="113"/>
        <end position="133"/>
    </location>
</feature>
<reference evidence="7 8" key="1">
    <citation type="journal article" date="2015" name="Proc. Natl. Acad. Sci. U.S.A.">
        <title>The resurrection genome of Boea hygrometrica: A blueprint for survival of dehydration.</title>
        <authorList>
            <person name="Xiao L."/>
            <person name="Yang G."/>
            <person name="Zhang L."/>
            <person name="Yang X."/>
            <person name="Zhao S."/>
            <person name="Ji Z."/>
            <person name="Zhou Q."/>
            <person name="Hu M."/>
            <person name="Wang Y."/>
            <person name="Chen M."/>
            <person name="Xu Y."/>
            <person name="Jin H."/>
            <person name="Xiao X."/>
            <person name="Hu G."/>
            <person name="Bao F."/>
            <person name="Hu Y."/>
            <person name="Wan P."/>
            <person name="Li L."/>
            <person name="Deng X."/>
            <person name="Kuang T."/>
            <person name="Xiang C."/>
            <person name="Zhu J.K."/>
            <person name="Oliver M.J."/>
            <person name="He Y."/>
        </authorList>
    </citation>
    <scope>NUCLEOTIDE SEQUENCE [LARGE SCALE GENOMIC DNA]</scope>
    <source>
        <strain evidence="8">cv. XS01</strain>
    </source>
</reference>
<evidence type="ECO:0000256" key="1">
    <source>
        <dbReference type="ARBA" id="ARBA00004141"/>
    </source>
</evidence>
<organism evidence="7 8">
    <name type="scientific">Dorcoceras hygrometricum</name>
    <dbReference type="NCBI Taxonomy" id="472368"/>
    <lineage>
        <taxon>Eukaryota</taxon>
        <taxon>Viridiplantae</taxon>
        <taxon>Streptophyta</taxon>
        <taxon>Embryophyta</taxon>
        <taxon>Tracheophyta</taxon>
        <taxon>Spermatophyta</taxon>
        <taxon>Magnoliopsida</taxon>
        <taxon>eudicotyledons</taxon>
        <taxon>Gunneridae</taxon>
        <taxon>Pentapetalae</taxon>
        <taxon>asterids</taxon>
        <taxon>lamiids</taxon>
        <taxon>Lamiales</taxon>
        <taxon>Gesneriaceae</taxon>
        <taxon>Didymocarpoideae</taxon>
        <taxon>Trichosporeae</taxon>
        <taxon>Loxocarpinae</taxon>
        <taxon>Dorcoceras</taxon>
    </lineage>
</organism>
<dbReference type="PANTHER" id="PTHR32191">
    <property type="entry name" value="TETRASPANIN-8-RELATED"/>
    <property type="match status" value="1"/>
</dbReference>
<comment type="similarity">
    <text evidence="2">Belongs to the tetraspanin (TM4SF) family.</text>
</comment>
<feature type="transmembrane region" description="Helical" evidence="6">
    <location>
        <begin position="83"/>
        <end position="107"/>
    </location>
</feature>
<evidence type="ECO:0000256" key="4">
    <source>
        <dbReference type="ARBA" id="ARBA00022989"/>
    </source>
</evidence>
<dbReference type="InterPro" id="IPR018499">
    <property type="entry name" value="Tetraspanin/Peripherin"/>
</dbReference>
<feature type="transmembrane region" description="Helical" evidence="6">
    <location>
        <begin position="275"/>
        <end position="299"/>
    </location>
</feature>
<evidence type="ECO:0000256" key="2">
    <source>
        <dbReference type="ARBA" id="ARBA00006840"/>
    </source>
</evidence>
<gene>
    <name evidence="7" type="ORF">F511_29594</name>
</gene>
<accession>A0A2Z7BPX6</accession>
<sequence length="304" mass="34611">MAENTNNNAQETLAITVTEEKNNIDDPKVEQNPIKVPRKSLQTRQLVLPLALVTFLLSIPFLFQAIWLLYVQQYDCEGLLKSLPRLQIVVAIGMISTFVVSNGVVYLRTRFPAPGLILVMVPLVVMFIVGISFGGSFKMETRQIPASPRWLKMKVNSNSNWNNIKSCLYDTRICRDLEARSYNLKFYDFTTSKLSPLESGCCKPPTICEMEYVNATYWNKTNKEMATGRGSGMDIDVPYDEDCDFWKNDETILCYDCHHCKDGFLKTLEGKWMKLGTFLVVVSVLLMISHLLLFIGSMLEQDRG</sequence>
<keyword evidence="3 6" id="KW-0812">Transmembrane</keyword>
<dbReference type="OrthoDB" id="903374at2759"/>
<evidence type="ECO:0000313" key="7">
    <source>
        <dbReference type="EMBL" id="KZV35658.1"/>
    </source>
</evidence>
<evidence type="ECO:0000256" key="6">
    <source>
        <dbReference type="SAM" id="Phobius"/>
    </source>
</evidence>
<evidence type="ECO:0000313" key="8">
    <source>
        <dbReference type="Proteomes" id="UP000250235"/>
    </source>
</evidence>